<dbReference type="InterPro" id="IPR011701">
    <property type="entry name" value="MFS"/>
</dbReference>
<keyword evidence="6" id="KW-0769">Symport</keyword>
<evidence type="ECO:0000256" key="1">
    <source>
        <dbReference type="ARBA" id="ARBA00004651"/>
    </source>
</evidence>
<evidence type="ECO:0000256" key="5">
    <source>
        <dbReference type="ARBA" id="ARBA00022692"/>
    </source>
</evidence>
<dbReference type="FunFam" id="1.20.1250.20:FF:000001">
    <property type="entry name" value="Dicarboxylate MFS transporter"/>
    <property type="match status" value="1"/>
</dbReference>
<feature type="transmembrane region" description="Helical" evidence="9">
    <location>
        <begin position="349"/>
        <end position="372"/>
    </location>
</feature>
<sequence>MGQIELAVDADIAAATKVAPLDAADMRRRLKSIFIGSVGNLVEWYDFYAYAAFALYFAHLFFPGDNVVVQQLNAALLFAFGFIVRPLGGMLFGHLADHYGRRTALTLSVLLMCFGSLMIAVTPTYASIGIAAPVMLFLARLIQGLSLGGEYGTSATYLSEVAHENHRGFFASFQYVTLIGGQLLAILVLLLLQKVFLTHEQLMEWGWRIPFVIGACLAIVAAVMRRDLHETAAFVQAKKSAPRESSTKALMKYPREVLLVVGLTMGGTAAFYTYTTYMQKFLKLSVKLTDDQTTLVTAGSLLFAMLLQPIYGAISDKIGRKWLLIGFGVAGTLFTIPLLTSLQAAQSPLQAFCLIALAWIIVSGYTSINAVVKAELFPTRVRATGVGLPYAITVSIFGGTAESIGLWFKSIGRDNWFYYYLTGCIATSLVVYLLMRDTKKESAMNRHD</sequence>
<keyword evidence="3" id="KW-0813">Transport</keyword>
<comment type="similarity">
    <text evidence="2">Belongs to the major facilitator superfamily. Metabolite:H+ Symporter (MHS) family (TC 2.A.1.6) family.</text>
</comment>
<evidence type="ECO:0000313" key="11">
    <source>
        <dbReference type="EMBL" id="GFE80163.1"/>
    </source>
</evidence>
<feature type="transmembrane region" description="Helical" evidence="9">
    <location>
        <begin position="416"/>
        <end position="435"/>
    </location>
</feature>
<dbReference type="FunFam" id="1.20.1250.20:FF:000300">
    <property type="entry name" value="Dicarboxylate MFS transporter"/>
    <property type="match status" value="1"/>
</dbReference>
<dbReference type="InterPro" id="IPR036259">
    <property type="entry name" value="MFS_trans_sf"/>
</dbReference>
<dbReference type="PROSITE" id="PS50850">
    <property type="entry name" value="MFS"/>
    <property type="match status" value="1"/>
</dbReference>
<organism evidence="11 12">
    <name type="scientific">Steroidobacter agaridevorans</name>
    <dbReference type="NCBI Taxonomy" id="2695856"/>
    <lineage>
        <taxon>Bacteria</taxon>
        <taxon>Pseudomonadati</taxon>
        <taxon>Pseudomonadota</taxon>
        <taxon>Gammaproteobacteria</taxon>
        <taxon>Steroidobacterales</taxon>
        <taxon>Steroidobacteraceae</taxon>
        <taxon>Steroidobacter</taxon>
    </lineage>
</organism>
<evidence type="ECO:0000313" key="12">
    <source>
        <dbReference type="Proteomes" id="UP000445000"/>
    </source>
</evidence>
<protein>
    <submittedName>
        <fullName evidence="11">Alpha-ketoglutarate permease</fullName>
    </submittedName>
</protein>
<proteinExistence type="inferred from homology"/>
<dbReference type="InterPro" id="IPR020846">
    <property type="entry name" value="MFS_dom"/>
</dbReference>
<comment type="caution">
    <text evidence="11">The sequence shown here is derived from an EMBL/GenBank/DDBJ whole genome shotgun (WGS) entry which is preliminary data.</text>
</comment>
<evidence type="ECO:0000256" key="7">
    <source>
        <dbReference type="ARBA" id="ARBA00022989"/>
    </source>
</evidence>
<dbReference type="PANTHER" id="PTHR43528:SF1">
    <property type="entry name" value="ALPHA-KETOGLUTARATE PERMEASE"/>
    <property type="match status" value="1"/>
</dbReference>
<dbReference type="PROSITE" id="PS00217">
    <property type="entry name" value="SUGAR_TRANSPORT_2"/>
    <property type="match status" value="1"/>
</dbReference>
<keyword evidence="4" id="KW-1003">Cell membrane</keyword>
<keyword evidence="8 9" id="KW-0472">Membrane</keyword>
<evidence type="ECO:0000256" key="9">
    <source>
        <dbReference type="SAM" id="Phobius"/>
    </source>
</evidence>
<feature type="transmembrane region" description="Helical" evidence="9">
    <location>
        <begin position="257"/>
        <end position="275"/>
    </location>
</feature>
<dbReference type="SUPFAM" id="SSF103473">
    <property type="entry name" value="MFS general substrate transporter"/>
    <property type="match status" value="1"/>
</dbReference>
<gene>
    <name evidence="11" type="primary">kgtP</name>
    <name evidence="11" type="ORF">GCM10011487_21630</name>
</gene>
<dbReference type="Pfam" id="PF07690">
    <property type="entry name" value="MFS_1"/>
    <property type="match status" value="1"/>
</dbReference>
<feature type="transmembrane region" description="Helical" evidence="9">
    <location>
        <begin position="205"/>
        <end position="224"/>
    </location>
</feature>
<feature type="transmembrane region" description="Helical" evidence="9">
    <location>
        <begin position="74"/>
        <end position="92"/>
    </location>
</feature>
<feature type="transmembrane region" description="Helical" evidence="9">
    <location>
        <begin position="33"/>
        <end position="62"/>
    </location>
</feature>
<evidence type="ECO:0000256" key="2">
    <source>
        <dbReference type="ARBA" id="ARBA00008240"/>
    </source>
</evidence>
<keyword evidence="5 9" id="KW-0812">Transmembrane</keyword>
<feature type="transmembrane region" description="Helical" evidence="9">
    <location>
        <begin position="322"/>
        <end position="343"/>
    </location>
</feature>
<dbReference type="InterPro" id="IPR005828">
    <property type="entry name" value="MFS_sugar_transport-like"/>
</dbReference>
<dbReference type="InterPro" id="IPR051084">
    <property type="entry name" value="H+-coupled_symporters"/>
</dbReference>
<reference evidence="12" key="1">
    <citation type="submission" date="2020-01" db="EMBL/GenBank/DDBJ databases">
        <title>'Steroidobacter agaridevorans' sp. nov., agar-degrading bacteria isolated from rhizosphere soils.</title>
        <authorList>
            <person name="Ikenaga M."/>
            <person name="Kataoka M."/>
            <person name="Murouchi A."/>
            <person name="Katsuragi S."/>
            <person name="Sakai M."/>
        </authorList>
    </citation>
    <scope>NUCLEOTIDE SEQUENCE [LARGE SCALE GENOMIC DNA]</scope>
    <source>
        <strain evidence="12">YU21-B</strain>
    </source>
</reference>
<comment type="subcellular location">
    <subcellularLocation>
        <location evidence="1">Cell membrane</location>
        <topology evidence="1">Multi-pass membrane protein</topology>
    </subcellularLocation>
</comment>
<feature type="transmembrane region" description="Helical" evidence="9">
    <location>
        <begin position="169"/>
        <end position="193"/>
    </location>
</feature>
<evidence type="ECO:0000259" key="10">
    <source>
        <dbReference type="PROSITE" id="PS50850"/>
    </source>
</evidence>
<evidence type="ECO:0000256" key="3">
    <source>
        <dbReference type="ARBA" id="ARBA00022448"/>
    </source>
</evidence>
<evidence type="ECO:0000256" key="8">
    <source>
        <dbReference type="ARBA" id="ARBA00023136"/>
    </source>
</evidence>
<dbReference type="AlphaFoldDB" id="A0A829YB11"/>
<dbReference type="InterPro" id="IPR005829">
    <property type="entry name" value="Sugar_transporter_CS"/>
</dbReference>
<dbReference type="GO" id="GO:0015293">
    <property type="term" value="F:symporter activity"/>
    <property type="evidence" value="ECO:0007669"/>
    <property type="project" value="UniProtKB-KW"/>
</dbReference>
<dbReference type="Proteomes" id="UP000445000">
    <property type="component" value="Unassembled WGS sequence"/>
</dbReference>
<accession>A0A829YB11</accession>
<feature type="transmembrane region" description="Helical" evidence="9">
    <location>
        <begin position="128"/>
        <end position="148"/>
    </location>
</feature>
<name>A0A829YB11_9GAMM</name>
<evidence type="ECO:0000256" key="4">
    <source>
        <dbReference type="ARBA" id="ARBA00022475"/>
    </source>
</evidence>
<keyword evidence="12" id="KW-1185">Reference proteome</keyword>
<feature type="domain" description="Major facilitator superfamily (MFS) profile" evidence="10">
    <location>
        <begin position="32"/>
        <end position="439"/>
    </location>
</feature>
<dbReference type="EMBL" id="BLJN01000002">
    <property type="protein sequence ID" value="GFE80163.1"/>
    <property type="molecule type" value="Genomic_DNA"/>
</dbReference>
<dbReference type="Pfam" id="PF00083">
    <property type="entry name" value="Sugar_tr"/>
    <property type="match status" value="1"/>
</dbReference>
<feature type="transmembrane region" description="Helical" evidence="9">
    <location>
        <begin position="104"/>
        <end position="122"/>
    </location>
</feature>
<keyword evidence="7 9" id="KW-1133">Transmembrane helix</keyword>
<dbReference type="GO" id="GO:0005886">
    <property type="term" value="C:plasma membrane"/>
    <property type="evidence" value="ECO:0007669"/>
    <property type="project" value="UniProtKB-SubCell"/>
</dbReference>
<dbReference type="Gene3D" id="1.20.1250.20">
    <property type="entry name" value="MFS general substrate transporter like domains"/>
    <property type="match status" value="1"/>
</dbReference>
<dbReference type="PANTHER" id="PTHR43528">
    <property type="entry name" value="ALPHA-KETOGLUTARATE PERMEASE"/>
    <property type="match status" value="1"/>
</dbReference>
<dbReference type="CDD" id="cd17367">
    <property type="entry name" value="MFS_KgtP"/>
    <property type="match status" value="1"/>
</dbReference>
<evidence type="ECO:0000256" key="6">
    <source>
        <dbReference type="ARBA" id="ARBA00022847"/>
    </source>
</evidence>
<feature type="transmembrane region" description="Helical" evidence="9">
    <location>
        <begin position="295"/>
        <end position="315"/>
    </location>
</feature>
<feature type="transmembrane region" description="Helical" evidence="9">
    <location>
        <begin position="384"/>
        <end position="404"/>
    </location>
</feature>